<evidence type="ECO:0000313" key="4">
    <source>
        <dbReference type="EMBL" id="ERN08727.1"/>
    </source>
</evidence>
<feature type="signal peptide" evidence="3">
    <location>
        <begin position="1"/>
        <end position="27"/>
    </location>
</feature>
<dbReference type="HOGENOM" id="CLU_1940940_0_0_1"/>
<dbReference type="Gramene" id="ERN08727">
    <property type="protein sequence ID" value="ERN08727"/>
    <property type="gene ID" value="AMTR_s00017p00238420"/>
</dbReference>
<sequence>MASYRLPAILLILAVLTAASVAPAAHANSECFSALWDKADASRRSTTSIPLARTFLGWIAARKFWKWDHNAGSHFGFLVASALISSPSSTLIALCSSRARARGLRLHPESLSRQKPLENAPPKCPKNGGM</sequence>
<feature type="region of interest" description="Disordered" evidence="1">
    <location>
        <begin position="110"/>
        <end position="130"/>
    </location>
</feature>
<evidence type="ECO:0000256" key="2">
    <source>
        <dbReference type="SAM" id="Phobius"/>
    </source>
</evidence>
<keyword evidence="2" id="KW-1133">Transmembrane helix</keyword>
<reference evidence="5" key="1">
    <citation type="journal article" date="2013" name="Science">
        <title>The Amborella genome and the evolution of flowering plants.</title>
        <authorList>
            <consortium name="Amborella Genome Project"/>
        </authorList>
    </citation>
    <scope>NUCLEOTIDE SEQUENCE [LARGE SCALE GENOMIC DNA]</scope>
</reference>
<evidence type="ECO:0000256" key="3">
    <source>
        <dbReference type="SAM" id="SignalP"/>
    </source>
</evidence>
<dbReference type="AlphaFoldDB" id="W1PFH4"/>
<feature type="chain" id="PRO_5004807431" evidence="3">
    <location>
        <begin position="28"/>
        <end position="130"/>
    </location>
</feature>
<accession>W1PFH4</accession>
<keyword evidence="2" id="KW-0812">Transmembrane</keyword>
<organism evidence="4 5">
    <name type="scientific">Amborella trichopoda</name>
    <dbReference type="NCBI Taxonomy" id="13333"/>
    <lineage>
        <taxon>Eukaryota</taxon>
        <taxon>Viridiplantae</taxon>
        <taxon>Streptophyta</taxon>
        <taxon>Embryophyta</taxon>
        <taxon>Tracheophyta</taxon>
        <taxon>Spermatophyta</taxon>
        <taxon>Magnoliopsida</taxon>
        <taxon>Amborellales</taxon>
        <taxon>Amborellaceae</taxon>
        <taxon>Amborella</taxon>
    </lineage>
</organism>
<keyword evidence="5" id="KW-1185">Reference proteome</keyword>
<name>W1PFH4_AMBTC</name>
<keyword evidence="3" id="KW-0732">Signal</keyword>
<gene>
    <name evidence="4" type="ORF">AMTR_s00017p00238420</name>
</gene>
<feature type="transmembrane region" description="Helical" evidence="2">
    <location>
        <begin position="75"/>
        <end position="95"/>
    </location>
</feature>
<protein>
    <submittedName>
        <fullName evidence="4">Uncharacterized protein</fullName>
    </submittedName>
</protein>
<dbReference type="Proteomes" id="UP000017836">
    <property type="component" value="Unassembled WGS sequence"/>
</dbReference>
<evidence type="ECO:0000313" key="5">
    <source>
        <dbReference type="Proteomes" id="UP000017836"/>
    </source>
</evidence>
<evidence type="ECO:0000256" key="1">
    <source>
        <dbReference type="SAM" id="MobiDB-lite"/>
    </source>
</evidence>
<proteinExistence type="predicted"/>
<dbReference type="EMBL" id="KI393256">
    <property type="protein sequence ID" value="ERN08727.1"/>
    <property type="molecule type" value="Genomic_DNA"/>
</dbReference>
<keyword evidence="2" id="KW-0472">Membrane</keyword>